<dbReference type="RefSeq" id="WP_211939044.1">
    <property type="nucleotide sequence ID" value="NZ_CP073078.1"/>
</dbReference>
<keyword evidence="4 6" id="KW-1133">Transmembrane helix</keyword>
<feature type="transmembrane region" description="Helical" evidence="6">
    <location>
        <begin position="104"/>
        <end position="123"/>
    </location>
</feature>
<comment type="subcellular location">
    <subcellularLocation>
        <location evidence="1">Cell membrane</location>
        <topology evidence="1">Multi-pass membrane protein</topology>
    </subcellularLocation>
</comment>
<protein>
    <submittedName>
        <fullName evidence="7">LptF/LptG family permease</fullName>
    </submittedName>
</protein>
<gene>
    <name evidence="7" type="ORF">KCG34_03660</name>
</gene>
<feature type="transmembrane region" description="Helical" evidence="6">
    <location>
        <begin position="285"/>
        <end position="302"/>
    </location>
</feature>
<feature type="transmembrane region" description="Helical" evidence="6">
    <location>
        <begin position="341"/>
        <end position="365"/>
    </location>
</feature>
<feature type="transmembrane region" description="Helical" evidence="6">
    <location>
        <begin position="309"/>
        <end position="329"/>
    </location>
</feature>
<keyword evidence="2" id="KW-1003">Cell membrane</keyword>
<sequence>MRLSLTRIESYVLSATLLGVGVALAVIAAVIMLADFVELSRTLGVGAELGFSQTLRLTLLHAPSVILLLLPFAFLFGVLGAFVNLNRRSELIAMRAAGVSAWRFIFPAAGAAVVIGLVAITILNPVASALAAQYERDVEALRRGAAVASGKEIWLRQGDSHTQIVIHAHRQVSQGETLVLTGVSLFVSTPSKDHKGLEFSRRIEAQQAKLTPGAWLLTGAREATPGAEALRYDSLTLPTTLEGRTALERFTSPKAVPFWGLWDAISRTELAGFPATGYRLQLDELLATPLLLAAMSVLAAAFSLRLIRLGGLAGLAGSGVALGFVLFFFNQFCRALGEAGAIPPMAAAWTPPVLALLSGFTLLCYTEDG</sequence>
<dbReference type="PANTHER" id="PTHR33529:SF2">
    <property type="entry name" value="LIPOPOLYSACCHARIDE EXPORT SYSTEM PERMEASE PROTEIN LPTG"/>
    <property type="match status" value="1"/>
</dbReference>
<evidence type="ECO:0000313" key="8">
    <source>
        <dbReference type="Proteomes" id="UP000676409"/>
    </source>
</evidence>
<keyword evidence="5 6" id="KW-0472">Membrane</keyword>
<dbReference type="GO" id="GO:0043190">
    <property type="term" value="C:ATP-binding cassette (ABC) transporter complex"/>
    <property type="evidence" value="ECO:0007669"/>
    <property type="project" value="TreeGrafter"/>
</dbReference>
<evidence type="ECO:0000256" key="2">
    <source>
        <dbReference type="ARBA" id="ARBA00022475"/>
    </source>
</evidence>
<keyword evidence="3 6" id="KW-0812">Transmembrane</keyword>
<evidence type="ECO:0000256" key="3">
    <source>
        <dbReference type="ARBA" id="ARBA00022692"/>
    </source>
</evidence>
<evidence type="ECO:0000256" key="6">
    <source>
        <dbReference type="SAM" id="Phobius"/>
    </source>
</evidence>
<evidence type="ECO:0000256" key="4">
    <source>
        <dbReference type="ARBA" id="ARBA00022989"/>
    </source>
</evidence>
<evidence type="ECO:0000256" key="1">
    <source>
        <dbReference type="ARBA" id="ARBA00004651"/>
    </source>
</evidence>
<organism evidence="7 8">
    <name type="scientific">Phenylobacterium montanum</name>
    <dbReference type="NCBI Taxonomy" id="2823693"/>
    <lineage>
        <taxon>Bacteria</taxon>
        <taxon>Pseudomonadati</taxon>
        <taxon>Pseudomonadota</taxon>
        <taxon>Alphaproteobacteria</taxon>
        <taxon>Caulobacterales</taxon>
        <taxon>Caulobacteraceae</taxon>
        <taxon>Phenylobacterium</taxon>
    </lineage>
</organism>
<evidence type="ECO:0000256" key="5">
    <source>
        <dbReference type="ARBA" id="ARBA00023136"/>
    </source>
</evidence>
<dbReference type="AlphaFoldDB" id="A0A975IVW9"/>
<proteinExistence type="predicted"/>
<reference evidence="7" key="1">
    <citation type="submission" date="2021-04" db="EMBL/GenBank/DDBJ databases">
        <title>The complete genome sequence of Caulobacter sp. S6.</title>
        <authorList>
            <person name="Tang Y."/>
            <person name="Ouyang W."/>
            <person name="Liu Q."/>
            <person name="Huang B."/>
            <person name="Guo Z."/>
            <person name="Lei P."/>
        </authorList>
    </citation>
    <scope>NUCLEOTIDE SEQUENCE</scope>
    <source>
        <strain evidence="7">S6</strain>
    </source>
</reference>
<dbReference type="InterPro" id="IPR005495">
    <property type="entry name" value="LptG/LptF_permease"/>
</dbReference>
<evidence type="ECO:0000313" key="7">
    <source>
        <dbReference type="EMBL" id="QUD88994.1"/>
    </source>
</evidence>
<accession>A0A975IVW9</accession>
<dbReference type="Proteomes" id="UP000676409">
    <property type="component" value="Chromosome"/>
</dbReference>
<feature type="transmembrane region" description="Helical" evidence="6">
    <location>
        <begin position="12"/>
        <end position="34"/>
    </location>
</feature>
<dbReference type="PANTHER" id="PTHR33529">
    <property type="entry name" value="SLR0882 PROTEIN-RELATED"/>
    <property type="match status" value="1"/>
</dbReference>
<dbReference type="Pfam" id="PF03739">
    <property type="entry name" value="LptF_LptG"/>
    <property type="match status" value="1"/>
</dbReference>
<feature type="transmembrane region" description="Helical" evidence="6">
    <location>
        <begin position="59"/>
        <end position="83"/>
    </location>
</feature>
<dbReference type="GO" id="GO:0015920">
    <property type="term" value="P:lipopolysaccharide transport"/>
    <property type="evidence" value="ECO:0007669"/>
    <property type="project" value="TreeGrafter"/>
</dbReference>
<dbReference type="KEGG" id="caul:KCG34_03660"/>
<name>A0A975IVW9_9CAUL</name>
<dbReference type="EMBL" id="CP073078">
    <property type="protein sequence ID" value="QUD88994.1"/>
    <property type="molecule type" value="Genomic_DNA"/>
</dbReference>
<keyword evidence="8" id="KW-1185">Reference proteome</keyword>